<evidence type="ECO:0000313" key="2">
    <source>
        <dbReference type="EMBL" id="KAK3495391.1"/>
    </source>
</evidence>
<dbReference type="AlphaFoldDB" id="A0AAJ0IB85"/>
<feature type="compositionally biased region" description="Basic and acidic residues" evidence="1">
    <location>
        <begin position="27"/>
        <end position="36"/>
    </location>
</feature>
<dbReference type="RefSeq" id="XP_062694820.1">
    <property type="nucleotide sequence ID" value="XM_062840125.1"/>
</dbReference>
<dbReference type="EMBL" id="JAULSX010000003">
    <property type="protein sequence ID" value="KAK3495391.1"/>
    <property type="molecule type" value="Genomic_DNA"/>
</dbReference>
<evidence type="ECO:0000313" key="3">
    <source>
        <dbReference type="Proteomes" id="UP001285908"/>
    </source>
</evidence>
<dbReference type="GeneID" id="87877747"/>
<organism evidence="2 3">
    <name type="scientific">Neurospora hispaniola</name>
    <dbReference type="NCBI Taxonomy" id="588809"/>
    <lineage>
        <taxon>Eukaryota</taxon>
        <taxon>Fungi</taxon>
        <taxon>Dikarya</taxon>
        <taxon>Ascomycota</taxon>
        <taxon>Pezizomycotina</taxon>
        <taxon>Sordariomycetes</taxon>
        <taxon>Sordariomycetidae</taxon>
        <taxon>Sordariales</taxon>
        <taxon>Sordariaceae</taxon>
        <taxon>Neurospora</taxon>
    </lineage>
</organism>
<proteinExistence type="predicted"/>
<protein>
    <submittedName>
        <fullName evidence="2">Uncharacterized protein</fullName>
    </submittedName>
</protein>
<reference evidence="2 3" key="1">
    <citation type="journal article" date="2023" name="Mol. Phylogenet. Evol.">
        <title>Genome-scale phylogeny and comparative genomics of the fungal order Sordariales.</title>
        <authorList>
            <person name="Hensen N."/>
            <person name="Bonometti L."/>
            <person name="Westerberg I."/>
            <person name="Brannstrom I.O."/>
            <person name="Guillou S."/>
            <person name="Cros-Aarteil S."/>
            <person name="Calhoun S."/>
            <person name="Haridas S."/>
            <person name="Kuo A."/>
            <person name="Mondo S."/>
            <person name="Pangilinan J."/>
            <person name="Riley R."/>
            <person name="LaButti K."/>
            <person name="Andreopoulos B."/>
            <person name="Lipzen A."/>
            <person name="Chen C."/>
            <person name="Yan M."/>
            <person name="Daum C."/>
            <person name="Ng V."/>
            <person name="Clum A."/>
            <person name="Steindorff A."/>
            <person name="Ohm R.A."/>
            <person name="Martin F."/>
            <person name="Silar P."/>
            <person name="Natvig D.O."/>
            <person name="Lalanne C."/>
            <person name="Gautier V."/>
            <person name="Ament-Velasquez S.L."/>
            <person name="Kruys A."/>
            <person name="Hutchinson M.I."/>
            <person name="Powell A.J."/>
            <person name="Barry K."/>
            <person name="Miller A.N."/>
            <person name="Grigoriev I.V."/>
            <person name="Debuchy R."/>
            <person name="Gladieux P."/>
            <person name="Hiltunen Thoren M."/>
            <person name="Johannesson H."/>
        </authorList>
    </citation>
    <scope>NUCLEOTIDE SEQUENCE [LARGE SCALE GENOMIC DNA]</scope>
    <source>
        <strain evidence="2 3">FGSC 10403</strain>
    </source>
</reference>
<name>A0AAJ0IB85_9PEZI</name>
<feature type="compositionally biased region" description="Low complexity" evidence="1">
    <location>
        <begin position="74"/>
        <end position="84"/>
    </location>
</feature>
<dbReference type="Proteomes" id="UP001285908">
    <property type="component" value="Unassembled WGS sequence"/>
</dbReference>
<sequence length="131" mass="13242">MTFCGTDFSVHMDEEAPSPVAAATKTRGQDGDKKGGADPQPVGAGSVLKTPSRHKDPVVSTHGSGGKGDPMVISSSEESGSDCSDFPDIEEYLNAEGNVDAASAGVDNPVGSGGDPMELDDGFLSDAPSLD</sequence>
<evidence type="ECO:0000256" key="1">
    <source>
        <dbReference type="SAM" id="MobiDB-lite"/>
    </source>
</evidence>
<gene>
    <name evidence="2" type="ORF">B0T23DRAFT_428283</name>
</gene>
<comment type="caution">
    <text evidence="2">The sequence shown here is derived from an EMBL/GenBank/DDBJ whole genome shotgun (WGS) entry which is preliminary data.</text>
</comment>
<keyword evidence="3" id="KW-1185">Reference proteome</keyword>
<accession>A0AAJ0IB85</accession>
<feature type="region of interest" description="Disordered" evidence="1">
    <location>
        <begin position="1"/>
        <end position="131"/>
    </location>
</feature>